<dbReference type="InterPro" id="IPR040607">
    <property type="entry name" value="ALP_N"/>
</dbReference>
<dbReference type="Gene3D" id="3.30.420.40">
    <property type="match status" value="2"/>
</dbReference>
<dbReference type="CDD" id="cd24023">
    <property type="entry name" value="ASKHA_NBD_ParM_Alp7A-like"/>
    <property type="match status" value="1"/>
</dbReference>
<comment type="caution">
    <text evidence="3">The sequence shown here is derived from an EMBL/GenBank/DDBJ whole genome shotgun (WGS) entry which is preliminary data.</text>
</comment>
<dbReference type="InterPro" id="IPR054368">
    <property type="entry name" value="Alp7A-like_C"/>
</dbReference>
<proteinExistence type="predicted"/>
<dbReference type="RefSeq" id="WP_066336239.1">
    <property type="nucleotide sequence ID" value="NZ_LWSG01000034.1"/>
</dbReference>
<feature type="domain" description="Alp7A-like C-terminal" evidence="2">
    <location>
        <begin position="214"/>
        <end position="346"/>
    </location>
</feature>
<evidence type="ECO:0000313" key="3">
    <source>
        <dbReference type="EMBL" id="OAS83830.1"/>
    </source>
</evidence>
<keyword evidence="4" id="KW-1185">Reference proteome</keyword>
<dbReference type="OrthoDB" id="2956033at2"/>
<evidence type="ECO:0000313" key="4">
    <source>
        <dbReference type="Proteomes" id="UP000078534"/>
    </source>
</evidence>
<protein>
    <submittedName>
        <fullName evidence="3">Uncharacterized protein</fullName>
    </submittedName>
</protein>
<dbReference type="AlphaFoldDB" id="A0A179SS39"/>
<dbReference type="InterPro" id="IPR043129">
    <property type="entry name" value="ATPase_NBD"/>
</dbReference>
<sequence length="398" mass="44551">MERLNFLAVDLGNSWYKALTSDQGMVCEYQIPNAIAQYDGEFYEKPYDDEDVVFEENLIVEVKSPAIVDKREIFYIGKAAAKQRDVSLTTINNQKVDEDRTYILLFALAAYHSVILNPEETVLSYTIDQLAVSLPTTQYKEKKDSFKQRLIGTHSVIFHKVPGTAEPKELVVKLHVKDVIVGAEGACAYLGLTRDQATLGIKDESLISESRKGIIIGDLGGDSVDFVGIKNNKPVASVEGEQFGINQFLDNIIQKISKNELYKFDSRSELEEKLSAGQSEWFVEPFAGVRKDISKYIIPQLKSMAMKYLEHFDRVRSSSNEVKGAARYIAVGGAAKLAQREIQEAAVKWSERGRPIDLLFPEDMEKLNVLGLMVLAKMNQFKKENGINVAHVAAKVKG</sequence>
<feature type="domain" description="Actin-like protein N-terminal" evidence="1">
    <location>
        <begin position="8"/>
        <end position="184"/>
    </location>
</feature>
<evidence type="ECO:0000259" key="1">
    <source>
        <dbReference type="Pfam" id="PF17989"/>
    </source>
</evidence>
<gene>
    <name evidence="3" type="ORF">A6K24_06885</name>
</gene>
<dbReference type="STRING" id="152268.A6K24_06885"/>
<name>A0A179SS39_9BACI</name>
<accession>A0A179SS39</accession>
<dbReference type="Proteomes" id="UP000078534">
    <property type="component" value="Unassembled WGS sequence"/>
</dbReference>
<dbReference type="SUPFAM" id="SSF53067">
    <property type="entry name" value="Actin-like ATPase domain"/>
    <property type="match status" value="1"/>
</dbReference>
<evidence type="ECO:0000259" key="2">
    <source>
        <dbReference type="Pfam" id="PF22128"/>
    </source>
</evidence>
<organism evidence="3 4">
    <name type="scientific">Metabacillus litoralis</name>
    <dbReference type="NCBI Taxonomy" id="152268"/>
    <lineage>
        <taxon>Bacteria</taxon>
        <taxon>Bacillati</taxon>
        <taxon>Bacillota</taxon>
        <taxon>Bacilli</taxon>
        <taxon>Bacillales</taxon>
        <taxon>Bacillaceae</taxon>
        <taxon>Metabacillus</taxon>
    </lineage>
</organism>
<dbReference type="Pfam" id="PF17989">
    <property type="entry name" value="ALP_N"/>
    <property type="match status" value="1"/>
</dbReference>
<reference evidence="4" key="1">
    <citation type="submission" date="2016-04" db="EMBL/GenBank/DDBJ databases">
        <authorList>
            <person name="Lyu Z."/>
            <person name="Lyu W."/>
        </authorList>
    </citation>
    <scope>NUCLEOTIDE SEQUENCE [LARGE SCALE GENOMIC DNA]</scope>
    <source>
        <strain evidence="4">C44</strain>
    </source>
</reference>
<dbReference type="Pfam" id="PF22128">
    <property type="entry name" value="Alp7A_like_C"/>
    <property type="match status" value="1"/>
</dbReference>
<dbReference type="EMBL" id="LWSG01000034">
    <property type="protein sequence ID" value="OAS83830.1"/>
    <property type="molecule type" value="Genomic_DNA"/>
</dbReference>